<dbReference type="RefSeq" id="WP_018981096.1">
    <property type="nucleotide sequence ID" value="NZ_BAQD01000142.1"/>
</dbReference>
<reference evidence="2" key="1">
    <citation type="submission" date="2013-04" db="EMBL/GenBank/DDBJ databases">
        <title>The genome sequencing project of 58 acetic acid bacteria.</title>
        <authorList>
            <person name="Okamoto-Kainuma A."/>
            <person name="Ishikawa M."/>
            <person name="Umino S."/>
            <person name="Koizumi Y."/>
            <person name="Shiwa Y."/>
            <person name="Yoshikawa H."/>
            <person name="Matsutani M."/>
            <person name="Matsushita K."/>
        </authorList>
    </citation>
    <scope>NUCLEOTIDE SEQUENCE</scope>
    <source>
        <strain evidence="2">DSM 15669</strain>
    </source>
</reference>
<evidence type="ECO:0000313" key="3">
    <source>
        <dbReference type="Proteomes" id="UP001062901"/>
    </source>
</evidence>
<sequence length="180" mass="20500">MPPYNKIPEGSFILNNNPMSELDMTGIGKFKAFSGAHNALNDPSKTDQEKIGPLPKGTYYIVDRPHGGFRQALHDLLDKYLMGSDPNMWFALYRKDDKIDDQTIINGQKRSSFRLHPQGHGILVTIDKLIHGFHDSSIGCLTLPNADDAYFLQKELLRHRDNRQIIPGTNIRYYGIIYVK</sequence>
<dbReference type="InterPro" id="IPR021225">
    <property type="entry name" value="Tlde1_dom"/>
</dbReference>
<dbReference type="Pfam" id="PF10908">
    <property type="entry name" value="Tlde1_dom"/>
    <property type="match status" value="1"/>
</dbReference>
<name>A0ABQ0P1M6_9PROT</name>
<keyword evidence="3" id="KW-1185">Reference proteome</keyword>
<organism evidence="2 3">
    <name type="scientific">Saccharibacter floricola DSM 15669</name>
    <dbReference type="NCBI Taxonomy" id="1123227"/>
    <lineage>
        <taxon>Bacteria</taxon>
        <taxon>Pseudomonadati</taxon>
        <taxon>Pseudomonadota</taxon>
        <taxon>Alphaproteobacteria</taxon>
        <taxon>Acetobacterales</taxon>
        <taxon>Acetobacteraceae</taxon>
        <taxon>Saccharibacter</taxon>
    </lineage>
</organism>
<dbReference type="EMBL" id="BAQD01000142">
    <property type="protein sequence ID" value="GBQ08829.1"/>
    <property type="molecule type" value="Genomic_DNA"/>
</dbReference>
<dbReference type="Proteomes" id="UP001062901">
    <property type="component" value="Unassembled WGS sequence"/>
</dbReference>
<proteinExistence type="predicted"/>
<feature type="domain" description="Tlde1" evidence="1">
    <location>
        <begin position="29"/>
        <end position="160"/>
    </location>
</feature>
<gene>
    <name evidence="2" type="ORF">AA15669_1925</name>
</gene>
<evidence type="ECO:0000259" key="1">
    <source>
        <dbReference type="Pfam" id="PF10908"/>
    </source>
</evidence>
<evidence type="ECO:0000313" key="2">
    <source>
        <dbReference type="EMBL" id="GBQ08829.1"/>
    </source>
</evidence>
<comment type="caution">
    <text evidence="2">The sequence shown here is derived from an EMBL/GenBank/DDBJ whole genome shotgun (WGS) entry which is preliminary data.</text>
</comment>
<protein>
    <recommendedName>
        <fullName evidence="1">Tlde1 domain-containing protein</fullName>
    </recommendedName>
</protein>
<accession>A0ABQ0P1M6</accession>